<feature type="chain" id="PRO_5001937988" description="Lipoprotein" evidence="1">
    <location>
        <begin position="22"/>
        <end position="258"/>
    </location>
</feature>
<evidence type="ECO:0000256" key="1">
    <source>
        <dbReference type="SAM" id="SignalP"/>
    </source>
</evidence>
<keyword evidence="1" id="KW-0732">Signal</keyword>
<dbReference type="HOGENOM" id="CLU_1076401_0_0_14"/>
<dbReference type="AlphaFoldDB" id="A0A097STD6"/>
<keyword evidence="3" id="KW-1185">Reference proteome</keyword>
<accession>A0A097STD6</accession>
<proteinExistence type="predicted"/>
<dbReference type="EMBL" id="CP007711">
    <property type="protein sequence ID" value="AIV03837.1"/>
    <property type="molecule type" value="Genomic_DNA"/>
</dbReference>
<sequence>MKKNRLLWLPLALITITPILSSCSNKNTYEVLYSSLKSKYIEMNYQATPTYIKHEPDKSFETEKDLKQYLVANYKTNEELTNEVYRTFFLFFINTDWSKQRIYSSSTPNNEIKSIFALKDSKDVSISIRTAFAELEDLKLDEKTRDLNFTFLLYGIFNITFLKDVGTFKTGDILQYIVDVCDTDEIIAKANITTEKNEYKLYFTYQYTSGNENGIITQERWIKSHKISLWHDHDLKQWVKNYDANGVNGYIHWSFNKK</sequence>
<organism evidence="2 3">
    <name type="scientific">Candidatus Malacoplasma girerdii</name>
    <dbReference type="NCBI Taxonomy" id="1318617"/>
    <lineage>
        <taxon>Bacteria</taxon>
        <taxon>Bacillati</taxon>
        <taxon>Mycoplasmatota</taxon>
        <taxon>Mycoplasmoidales</taxon>
        <taxon>Mycoplasmoidaceae</taxon>
        <taxon>Malacoplasma</taxon>
    </lineage>
</organism>
<gene>
    <name evidence="2" type="ORF">MGM1_4710</name>
</gene>
<dbReference type="PROSITE" id="PS51257">
    <property type="entry name" value="PROKAR_LIPOPROTEIN"/>
    <property type="match status" value="1"/>
</dbReference>
<evidence type="ECO:0008006" key="4">
    <source>
        <dbReference type="Google" id="ProtNLM"/>
    </source>
</evidence>
<feature type="signal peptide" evidence="1">
    <location>
        <begin position="1"/>
        <end position="21"/>
    </location>
</feature>
<dbReference type="Proteomes" id="UP000030066">
    <property type="component" value="Chromosome"/>
</dbReference>
<dbReference type="KEGG" id="mgj:MGM1_4710"/>
<reference evidence="2 3" key="1">
    <citation type="journal article" date="2014" name="PLoS ONE">
        <title>An emerging Mycoplasma associated with trichomoniasis, vaginal infection and disease.</title>
        <authorList>
            <consortium name="Vaginal Microbiome Consortium"/>
            <person name="Fettweis J.M."/>
            <person name="Serrano M.G."/>
            <person name="Huang B."/>
            <person name="Brooks J.P."/>
            <person name="Glascock A.L."/>
            <person name="Sheth N.U."/>
            <person name="Strauss J.F.III."/>
            <person name="Jefferson K.K."/>
            <person name="Buck G.A."/>
        </authorList>
    </citation>
    <scope>NUCLEOTIDE SEQUENCE [LARGE SCALE GENOMIC DNA]</scope>
    <source>
        <strain evidence="2 3">VCU_M1</strain>
    </source>
</reference>
<name>A0A097STD6_9BACT</name>
<protein>
    <recommendedName>
        <fullName evidence="4">Lipoprotein</fullName>
    </recommendedName>
</protein>
<evidence type="ECO:0000313" key="3">
    <source>
        <dbReference type="Proteomes" id="UP000030066"/>
    </source>
</evidence>
<evidence type="ECO:0000313" key="2">
    <source>
        <dbReference type="EMBL" id="AIV03837.1"/>
    </source>
</evidence>